<dbReference type="RefSeq" id="WP_259311363.1">
    <property type="nucleotide sequence ID" value="NZ_CP087164.1"/>
</dbReference>
<keyword evidence="4" id="KW-1185">Reference proteome</keyword>
<dbReference type="InterPro" id="IPR012674">
    <property type="entry name" value="Calycin"/>
</dbReference>
<dbReference type="Pfam" id="PF17409">
    <property type="entry name" value="MoaF_C"/>
    <property type="match status" value="1"/>
</dbReference>
<sequence length="258" mass="28930">MTEPTLATDVIPLSEQFDNHDAYRPEPTDALAGRRLALHMKDGSVIDVRFDSEAQLTWSSDVEQLWGLSGTDDYEAIELRPDLYLVVIGRLEERTSLLAVLDLAHARAILNLTRLVDDGDGVREVTTFGQAGVGGPIGERFERTHELVGRRVHHRYSDTHAFEHIYLSHRTYAYQGLEGPEAGIADVDYTDAYKLADRLYLFSWHERAQPFNGAITLDLEAGRATGRLFGWEKETGRALQIRTGSIATLLNETTYEGL</sequence>
<proteinExistence type="predicted"/>
<feature type="domain" description="MoaF C-terminal" evidence="2">
    <location>
        <begin position="142"/>
        <end position="253"/>
    </location>
</feature>
<dbReference type="Pfam" id="PF10703">
    <property type="entry name" value="MoaF"/>
    <property type="match status" value="1"/>
</dbReference>
<gene>
    <name evidence="3" type="primary">moaF</name>
    <name evidence="3" type="ORF">DSM104329_03721</name>
</gene>
<accession>A0A9E7C1D9</accession>
<dbReference type="InterPro" id="IPR024724">
    <property type="entry name" value="MoaF_N"/>
</dbReference>
<evidence type="ECO:0000259" key="1">
    <source>
        <dbReference type="Pfam" id="PF10703"/>
    </source>
</evidence>
<evidence type="ECO:0000313" key="3">
    <source>
        <dbReference type="EMBL" id="UGS37306.1"/>
    </source>
</evidence>
<dbReference type="AlphaFoldDB" id="A0A9E7C1D9"/>
<feature type="domain" description="Molybdenum cofactor biosynthesis protein F N-terminal" evidence="1">
    <location>
        <begin position="15"/>
        <end position="115"/>
    </location>
</feature>
<dbReference type="Gene3D" id="2.40.128.20">
    <property type="match status" value="1"/>
</dbReference>
<dbReference type="EMBL" id="CP087164">
    <property type="protein sequence ID" value="UGS37306.1"/>
    <property type="molecule type" value="Genomic_DNA"/>
</dbReference>
<dbReference type="InterPro" id="IPR035348">
    <property type="entry name" value="MoaF_C"/>
</dbReference>
<dbReference type="Proteomes" id="UP001162834">
    <property type="component" value="Chromosome"/>
</dbReference>
<reference evidence="3" key="1">
    <citation type="journal article" date="2022" name="Int. J. Syst. Evol. Microbiol.">
        <title>Pseudomonas aegrilactucae sp. nov. and Pseudomonas morbosilactucae sp. nov., pathogens causing bacterial rot of lettuce in Japan.</title>
        <authorList>
            <person name="Sawada H."/>
            <person name="Fujikawa T."/>
            <person name="Satou M."/>
        </authorList>
    </citation>
    <scope>NUCLEOTIDE SEQUENCE</scope>
    <source>
        <strain evidence="3">0166_1</strain>
    </source>
</reference>
<protein>
    <submittedName>
        <fullName evidence="3">Protein MoaF</fullName>
    </submittedName>
</protein>
<organism evidence="3 4">
    <name type="scientific">Capillimicrobium parvum</name>
    <dbReference type="NCBI Taxonomy" id="2884022"/>
    <lineage>
        <taxon>Bacteria</taxon>
        <taxon>Bacillati</taxon>
        <taxon>Actinomycetota</taxon>
        <taxon>Thermoleophilia</taxon>
        <taxon>Solirubrobacterales</taxon>
        <taxon>Capillimicrobiaceae</taxon>
        <taxon>Capillimicrobium</taxon>
    </lineage>
</organism>
<evidence type="ECO:0000259" key="2">
    <source>
        <dbReference type="Pfam" id="PF17409"/>
    </source>
</evidence>
<evidence type="ECO:0000313" key="4">
    <source>
        <dbReference type="Proteomes" id="UP001162834"/>
    </source>
</evidence>
<name>A0A9E7C1D9_9ACTN</name>
<dbReference type="KEGG" id="sbae:DSM104329_03721"/>